<organism evidence="11">
    <name type="scientific">Darwinula stevensoni</name>
    <dbReference type="NCBI Taxonomy" id="69355"/>
    <lineage>
        <taxon>Eukaryota</taxon>
        <taxon>Metazoa</taxon>
        <taxon>Ecdysozoa</taxon>
        <taxon>Arthropoda</taxon>
        <taxon>Crustacea</taxon>
        <taxon>Oligostraca</taxon>
        <taxon>Ostracoda</taxon>
        <taxon>Podocopa</taxon>
        <taxon>Podocopida</taxon>
        <taxon>Darwinulocopina</taxon>
        <taxon>Darwinuloidea</taxon>
        <taxon>Darwinulidae</taxon>
        <taxon>Darwinula</taxon>
    </lineage>
</organism>
<evidence type="ECO:0000256" key="1">
    <source>
        <dbReference type="ARBA" id="ARBA00001954"/>
    </source>
</evidence>
<dbReference type="PANTHER" id="PTHR11473">
    <property type="entry name" value="AROMATIC AMINO ACID HYDROXYLASE"/>
    <property type="match status" value="1"/>
</dbReference>
<dbReference type="InterPro" id="IPR036329">
    <property type="entry name" value="Aro-AA_hydroxylase_C_sf"/>
</dbReference>
<evidence type="ECO:0000256" key="9">
    <source>
        <dbReference type="SAM" id="MobiDB-lite"/>
    </source>
</evidence>
<dbReference type="GO" id="GO:0030424">
    <property type="term" value="C:axon"/>
    <property type="evidence" value="ECO:0007669"/>
    <property type="project" value="TreeGrafter"/>
</dbReference>
<dbReference type="PANTHER" id="PTHR11473:SF15">
    <property type="entry name" value="TYROSINE 3-MONOOXYGENASE"/>
    <property type="match status" value="1"/>
</dbReference>
<feature type="binding site" evidence="7">
    <location>
        <position position="365"/>
    </location>
    <ligand>
        <name>Fe cation</name>
        <dbReference type="ChEBI" id="CHEBI:24875"/>
    </ligand>
</feature>
<feature type="domain" description="Biopterin-dependent aromatic amino acid hydroxylase family profile" evidence="10">
    <location>
        <begin position="181"/>
        <end position="528"/>
    </location>
</feature>
<dbReference type="Pfam" id="PF00351">
    <property type="entry name" value="Biopterin_H"/>
    <property type="match status" value="1"/>
</dbReference>
<dbReference type="GO" id="GO:0004511">
    <property type="term" value="F:tyrosine 3-monooxygenase activity"/>
    <property type="evidence" value="ECO:0007669"/>
    <property type="project" value="TreeGrafter"/>
</dbReference>
<evidence type="ECO:0000256" key="8">
    <source>
        <dbReference type="PIRSR" id="PIRSR601273-2"/>
    </source>
</evidence>
<comment type="similarity">
    <text evidence="2">Belongs to the biopterin-dependent aromatic amino acid hydroxylase family.</text>
</comment>
<evidence type="ECO:0000256" key="4">
    <source>
        <dbReference type="ARBA" id="ARBA00023002"/>
    </source>
</evidence>
<evidence type="ECO:0000313" key="11">
    <source>
        <dbReference type="EMBL" id="CAD7247433.1"/>
    </source>
</evidence>
<dbReference type="InterPro" id="IPR036951">
    <property type="entry name" value="ArAA_hydroxylase_sf"/>
</dbReference>
<gene>
    <name evidence="11" type="ORF">DSTB1V02_LOCUS7264</name>
</gene>
<dbReference type="AlphaFoldDB" id="A0A7R9A4K6"/>
<dbReference type="InterPro" id="IPR018301">
    <property type="entry name" value="ArAA_hydroxylase_Fe/CU_BS"/>
</dbReference>
<protein>
    <recommendedName>
        <fullName evidence="10">Biopterin-dependent aromatic amino acid hydroxylase family profile domain-containing protein</fullName>
    </recommendedName>
</protein>
<dbReference type="Gene3D" id="1.10.800.10">
    <property type="entry name" value="Aromatic amino acid hydroxylase"/>
    <property type="match status" value="1"/>
</dbReference>
<dbReference type="OrthoDB" id="983542at2759"/>
<keyword evidence="5 7" id="KW-0408">Iron</keyword>
<proteinExistence type="inferred from homology"/>
<keyword evidence="4" id="KW-0560">Oxidoreductase</keyword>
<dbReference type="GO" id="GO:0043204">
    <property type="term" value="C:perikaryon"/>
    <property type="evidence" value="ECO:0007669"/>
    <property type="project" value="TreeGrafter"/>
</dbReference>
<evidence type="ECO:0000259" key="10">
    <source>
        <dbReference type="PROSITE" id="PS51410"/>
    </source>
</evidence>
<dbReference type="FunFam" id="1.10.800.10:FF:000004">
    <property type="entry name" value="Tyrosine 3-monooxygenase"/>
    <property type="match status" value="1"/>
</dbReference>
<reference evidence="11" key="1">
    <citation type="submission" date="2020-11" db="EMBL/GenBank/DDBJ databases">
        <authorList>
            <person name="Tran Van P."/>
        </authorList>
    </citation>
    <scope>NUCLEOTIDE SEQUENCE</scope>
</reference>
<evidence type="ECO:0000256" key="5">
    <source>
        <dbReference type="ARBA" id="ARBA00023004"/>
    </source>
</evidence>
<dbReference type="PROSITE" id="PS00367">
    <property type="entry name" value="BH4_AAA_HYDROXYL_1"/>
    <property type="match status" value="1"/>
</dbReference>
<dbReference type="GO" id="GO:0005737">
    <property type="term" value="C:cytoplasm"/>
    <property type="evidence" value="ECO:0007669"/>
    <property type="project" value="TreeGrafter"/>
</dbReference>
<dbReference type="Proteomes" id="UP000677054">
    <property type="component" value="Unassembled WGS sequence"/>
</dbReference>
<evidence type="ECO:0000256" key="3">
    <source>
        <dbReference type="ARBA" id="ARBA00022723"/>
    </source>
</evidence>
<feature type="binding site" evidence="7">
    <location>
        <position position="405"/>
    </location>
    <ligand>
        <name>Fe cation</name>
        <dbReference type="ChEBI" id="CHEBI:24875"/>
    </ligand>
</feature>
<dbReference type="EMBL" id="CAJPEV010001451">
    <property type="protein sequence ID" value="CAG0892729.1"/>
    <property type="molecule type" value="Genomic_DNA"/>
</dbReference>
<feature type="region of interest" description="Disordered" evidence="9">
    <location>
        <begin position="1"/>
        <end position="23"/>
    </location>
</feature>
<dbReference type="InterPro" id="IPR019774">
    <property type="entry name" value="Aromatic-AA_hydroxylase_C"/>
</dbReference>
<comment type="cofactor">
    <cofactor evidence="1 8">
        <name>Fe(2+)</name>
        <dbReference type="ChEBI" id="CHEBI:29033"/>
    </cofactor>
</comment>
<sequence>MQKLSGKTRSSIKKSYSVENGYPSRTRTLVDDAKFETQVNREIKREFLQEVRRNSTDEEIATEEEAFLFSGGVTLEEAPVPADYSGQAILLLGLKEGLAPLARVLKAVEVGCPSSGVLEPKGERSFGFSRQNLKGKVLHLESRTSLRRDETHDVLLELEMTRESLLQLLKSIRNSQALTRMEIVHEEIVGFKEPWYPRHVSELDNCNHILTKFEPDLDYAHPGFNDKEYRRRRERIANIAFEYKHGEAIPRIQYTEEEVRTWGHVFRQIESLLPSHACEQYNRVFKVLREECGYAPDSIPQLQDVSGFLQRRSGFRLRPAAGLLTARDFLASLAYRVFQCTQYVRHGSAPDHSPEPDCIHELLGHVPMLADQEFAQFSQEIGLASLGATDEEIEKFATLYWFTVEFGLCKENGQLRAYGAGLLSSYGELQHALSGRPQINDFEPGSTAVQEYQDQDFQDVYFVADTVRDALEKFRRWVSAGLSRRYEIAYDPYTSSVRVLDSIDKMKDALFSLKADVGHLSNAVVKMNISSRNSCYACIQYRYMFPTDI</sequence>
<keyword evidence="3 7" id="KW-0479">Metal-binding</keyword>
<dbReference type="PROSITE" id="PS51410">
    <property type="entry name" value="BH4_AAA_HYDROXYL_2"/>
    <property type="match status" value="1"/>
</dbReference>
<accession>A0A7R9A4K6</accession>
<dbReference type="EMBL" id="LR900968">
    <property type="protein sequence ID" value="CAD7247433.1"/>
    <property type="molecule type" value="Genomic_DNA"/>
</dbReference>
<evidence type="ECO:0000256" key="6">
    <source>
        <dbReference type="ARBA" id="ARBA00023033"/>
    </source>
</evidence>
<dbReference type="InterPro" id="IPR001273">
    <property type="entry name" value="ArAA_hydroxylase"/>
</dbReference>
<feature type="binding site" evidence="7">
    <location>
        <position position="360"/>
    </location>
    <ligand>
        <name>Fe cation</name>
        <dbReference type="ChEBI" id="CHEBI:24875"/>
    </ligand>
</feature>
<evidence type="ECO:0000313" key="12">
    <source>
        <dbReference type="Proteomes" id="UP000677054"/>
    </source>
</evidence>
<name>A0A7R9A4K6_9CRUS</name>
<evidence type="ECO:0000256" key="7">
    <source>
        <dbReference type="PIRSR" id="PIRSR000336-1"/>
    </source>
</evidence>
<dbReference type="SUPFAM" id="SSF56534">
    <property type="entry name" value="Aromatic aminoacid monoxygenases, catalytic and oligomerization domains"/>
    <property type="match status" value="1"/>
</dbReference>
<dbReference type="GO" id="GO:0006585">
    <property type="term" value="P:dopamine biosynthetic process from tyrosine"/>
    <property type="evidence" value="ECO:0007669"/>
    <property type="project" value="TreeGrafter"/>
</dbReference>
<dbReference type="GO" id="GO:0048066">
    <property type="term" value="P:developmental pigmentation"/>
    <property type="evidence" value="ECO:0007669"/>
    <property type="project" value="UniProtKB-ARBA"/>
</dbReference>
<dbReference type="GO" id="GO:0005506">
    <property type="term" value="F:iron ion binding"/>
    <property type="evidence" value="ECO:0007669"/>
    <property type="project" value="InterPro"/>
</dbReference>
<evidence type="ECO:0000256" key="2">
    <source>
        <dbReference type="ARBA" id="ARBA00009712"/>
    </source>
</evidence>
<keyword evidence="12" id="KW-1185">Reference proteome</keyword>
<keyword evidence="6" id="KW-0503">Monooxygenase</keyword>
<dbReference type="PRINTS" id="PR00372">
    <property type="entry name" value="FYWHYDRXLASE"/>
</dbReference>